<sequence length="172" mass="19019">MAKRFCKLNRHDIASNLGEIHQLVTEPKYVCRSCARSSASKSSLCKPAAIPPKSCQDKPIEQQRQCGLLAEALPDNQETKLEQVAPAALPSVEVEVVDTAPSEKTSKKALKKASKALKKQKKYHKKLSKVLKKQQKLLKKHQKLEGKFAQVNGQLATLSSTPMEVSTHSQVH</sequence>
<proteinExistence type="predicted"/>
<protein>
    <submittedName>
        <fullName evidence="1">Uncharacterized protein</fullName>
    </submittedName>
</protein>
<dbReference type="AlphaFoldDB" id="A0A9X3CFJ4"/>
<reference evidence="1" key="1">
    <citation type="submission" date="2022-02" db="EMBL/GenBank/DDBJ databases">
        <title>Vibrio sp. nov., a new bacterium isolated from Bohai sea, China.</title>
        <authorList>
            <person name="Yuan Y."/>
        </authorList>
    </citation>
    <scope>NUCLEOTIDE SEQUENCE</scope>
    <source>
        <strain evidence="1">DBSS07</strain>
    </source>
</reference>
<gene>
    <name evidence="1" type="ORF">MD483_13320</name>
</gene>
<accession>A0A9X3CFJ4</accession>
<name>A0A9X3CFJ4_9VIBR</name>
<evidence type="ECO:0000313" key="1">
    <source>
        <dbReference type="EMBL" id="MCW8334801.1"/>
    </source>
</evidence>
<evidence type="ECO:0000313" key="2">
    <source>
        <dbReference type="Proteomes" id="UP001155586"/>
    </source>
</evidence>
<dbReference type="Proteomes" id="UP001155586">
    <property type="component" value="Unassembled WGS sequence"/>
</dbReference>
<dbReference type="EMBL" id="JAKRRX010000075">
    <property type="protein sequence ID" value="MCW8334801.1"/>
    <property type="molecule type" value="Genomic_DNA"/>
</dbReference>
<comment type="caution">
    <text evidence="1">The sequence shown here is derived from an EMBL/GenBank/DDBJ whole genome shotgun (WGS) entry which is preliminary data.</text>
</comment>
<keyword evidence="2" id="KW-1185">Reference proteome</keyword>
<dbReference type="RefSeq" id="WP_265688143.1">
    <property type="nucleotide sequence ID" value="NZ_JAKRRX010000075.1"/>
</dbReference>
<organism evidence="1 2">
    <name type="scientific">Vibrio paucivorans</name>
    <dbReference type="NCBI Taxonomy" id="2829489"/>
    <lineage>
        <taxon>Bacteria</taxon>
        <taxon>Pseudomonadati</taxon>
        <taxon>Pseudomonadota</taxon>
        <taxon>Gammaproteobacteria</taxon>
        <taxon>Vibrionales</taxon>
        <taxon>Vibrionaceae</taxon>
        <taxon>Vibrio</taxon>
    </lineage>
</organism>